<sequence>MAARQTTGTRAKDSDRNDTCQILDSALSEGQLSMAEHGERVKAATTATTLGELQALISDLQIDNAPVKLPTLKTPRRLPALRAGWGLRVAMAAVLVILGIAIGWGLYGNTPSPLNFTSDPGAKPDGVAPVVLTAPRELHSLGGLTGLFEQMRQRFGDTDGYRLVVYPDYASLTRPDPTEDRRELNYSYRGGWDDPTTSSKSGDPVLIDLAKFDMKAVVGVLRGAPETLNMKPADITNTYLSVDSAGDPTDPNALSIDVYLSSDYGSGYIELAADGSVKQVRYPDS</sequence>
<dbReference type="AlphaFoldDB" id="A0A1E3RJB1"/>
<keyword evidence="4" id="KW-1185">Reference proteome</keyword>
<dbReference type="PANTHER" id="PTHR40763">
    <property type="entry name" value="MEMBRANE PROTEIN-RELATED"/>
    <property type="match status" value="1"/>
</dbReference>
<dbReference type="STRING" id="1776.BHQ18_13720"/>
<feature type="domain" description="DUF1707" evidence="2">
    <location>
        <begin position="9"/>
        <end position="61"/>
    </location>
</feature>
<gene>
    <name evidence="3" type="ORF">BHQ18_13720</name>
</gene>
<evidence type="ECO:0000256" key="1">
    <source>
        <dbReference type="SAM" id="Phobius"/>
    </source>
</evidence>
<comment type="caution">
    <text evidence="3">The sequence shown here is derived from an EMBL/GenBank/DDBJ whole genome shotgun (WGS) entry which is preliminary data.</text>
</comment>
<protein>
    <recommendedName>
        <fullName evidence="2">DUF1707 domain-containing protein</fullName>
    </recommendedName>
</protein>
<keyword evidence="1" id="KW-0812">Transmembrane</keyword>
<keyword evidence="1" id="KW-0472">Membrane</keyword>
<accession>A0A1E3RJB1</accession>
<dbReference type="EMBL" id="MIHA01000009">
    <property type="protein sequence ID" value="ODQ89487.1"/>
    <property type="molecule type" value="Genomic_DNA"/>
</dbReference>
<organism evidence="3 4">
    <name type="scientific">Mycolicibacterium flavescens</name>
    <name type="common">Mycobacterium flavescens</name>
    <dbReference type="NCBI Taxonomy" id="1776"/>
    <lineage>
        <taxon>Bacteria</taxon>
        <taxon>Bacillati</taxon>
        <taxon>Actinomycetota</taxon>
        <taxon>Actinomycetes</taxon>
        <taxon>Mycobacteriales</taxon>
        <taxon>Mycobacteriaceae</taxon>
        <taxon>Mycolicibacterium</taxon>
    </lineage>
</organism>
<dbReference type="OrthoDB" id="4753163at2"/>
<dbReference type="PANTHER" id="PTHR40763:SF4">
    <property type="entry name" value="DUF1707 DOMAIN-CONTAINING PROTEIN"/>
    <property type="match status" value="1"/>
</dbReference>
<evidence type="ECO:0000313" key="3">
    <source>
        <dbReference type="EMBL" id="ODQ89487.1"/>
    </source>
</evidence>
<evidence type="ECO:0000259" key="2">
    <source>
        <dbReference type="Pfam" id="PF08044"/>
    </source>
</evidence>
<name>A0A1E3RJB1_MYCFV</name>
<dbReference type="InterPro" id="IPR012551">
    <property type="entry name" value="DUF1707_SHOCT-like"/>
</dbReference>
<dbReference type="Proteomes" id="UP000094053">
    <property type="component" value="Unassembled WGS sequence"/>
</dbReference>
<keyword evidence="1" id="KW-1133">Transmembrane helix</keyword>
<dbReference type="RefSeq" id="WP_069414181.1">
    <property type="nucleotide sequence ID" value="NZ_JACKUL010000026.1"/>
</dbReference>
<reference evidence="4" key="1">
    <citation type="submission" date="2016-09" db="EMBL/GenBank/DDBJ databases">
        <authorList>
            <person name="Greninger A.L."/>
            <person name="Jerome K.R."/>
            <person name="Mcnair B."/>
            <person name="Wallis C."/>
            <person name="Fang F."/>
        </authorList>
    </citation>
    <scope>NUCLEOTIDE SEQUENCE [LARGE SCALE GENOMIC DNA]</scope>
    <source>
        <strain evidence="4">M6</strain>
    </source>
</reference>
<evidence type="ECO:0000313" key="4">
    <source>
        <dbReference type="Proteomes" id="UP000094053"/>
    </source>
</evidence>
<proteinExistence type="predicted"/>
<feature type="transmembrane region" description="Helical" evidence="1">
    <location>
        <begin position="85"/>
        <end position="107"/>
    </location>
</feature>
<dbReference type="Pfam" id="PF08044">
    <property type="entry name" value="DUF1707"/>
    <property type="match status" value="1"/>
</dbReference>